<dbReference type="Pfam" id="PF13424">
    <property type="entry name" value="TPR_12"/>
    <property type="match status" value="1"/>
</dbReference>
<dbReference type="InterPro" id="IPR036736">
    <property type="entry name" value="ACP-like_sf"/>
</dbReference>
<evidence type="ECO:0000256" key="2">
    <source>
        <dbReference type="ARBA" id="ARBA00022553"/>
    </source>
</evidence>
<sequence length="741" mass="81366">MLYSVAETQLSENDLPEAARAANEALAFFRELGDTAGVADSLRILVGVHRAKEELDSAEEMIMDSLERFRENDDLYGEGAMLLSYSEINGPRRNEEAVRHGSEALQIFQELGNDRMQAATHLALMGAHQVRGSAKDSLEASTAALELYRKTDDKKGEGKALHGLALAYGVAEKWGEALKNARSARTIFQDLGLTAMEAAELNSCALFNEKLKDYKAMEQDAQESMELHQSVEGHQGEAEAMHLLVKAFTASGDEESAMSTAETALGRFKTLDFKKGQAVAMECIVNNKVGKVDAEEVLPLAQETLELMQEQGDQIGQATMLYTIADIHMADKKFEEARQSAQDSMELMKAAGDARGQAGALLNILATVYTALQQWAEALNSASEAQELYQQAGDVKGEGLALFVYGTIYQMISVWDQAEQWVREAQKIFQEMGEGRLHIQALHTLGTIMVKTERLEEAVKFGQEALQLSNKDKDKALEVQMTLFMVQIYFAMLNRFAEKEGGNRNSREFTDPFSKAEKAATSAVKLTEKMEDPPLKANALYSMAEVNLIAGKFREAENQASDAEKIFEDTGVKAGEASCATLKAQVCVYTGRFQEAVTAAEKALEIGSEIGDAQIVDQANKLLERVRGSQAQPAMMMQQQMMQEIAAPEPEVSSAIEPEKPKGLDPLMVGDMLHGMLREMVGVQMESDTPFMDAGVDSLMSIEFRSQVNQAFAGLQLASTLTFDYPTIRELTGHIVDKSLA</sequence>
<dbReference type="PROSITE" id="PS50075">
    <property type="entry name" value="CARRIER"/>
    <property type="match status" value="1"/>
</dbReference>
<feature type="domain" description="Carrier" evidence="4">
    <location>
        <begin position="663"/>
        <end position="739"/>
    </location>
</feature>
<dbReference type="SUPFAM" id="SSF48452">
    <property type="entry name" value="TPR-like"/>
    <property type="match status" value="4"/>
</dbReference>
<dbReference type="PANTHER" id="PTHR10098:SF108">
    <property type="entry name" value="TETRATRICOPEPTIDE REPEAT PROTEIN 28"/>
    <property type="match status" value="1"/>
</dbReference>
<dbReference type="GO" id="GO:0031177">
    <property type="term" value="F:phosphopantetheine binding"/>
    <property type="evidence" value="ECO:0007669"/>
    <property type="project" value="InterPro"/>
</dbReference>
<dbReference type="AlphaFoldDB" id="A0A7S1QY46"/>
<evidence type="ECO:0000313" key="5">
    <source>
        <dbReference type="EMBL" id="CAD9150879.1"/>
    </source>
</evidence>
<dbReference type="PROSITE" id="PS50005">
    <property type="entry name" value="TPR"/>
    <property type="match status" value="1"/>
</dbReference>
<dbReference type="InterPro" id="IPR019734">
    <property type="entry name" value="TPR_rpt"/>
</dbReference>
<evidence type="ECO:0000256" key="3">
    <source>
        <dbReference type="PROSITE-ProRule" id="PRU00339"/>
    </source>
</evidence>
<feature type="repeat" description="TPR" evidence="3">
    <location>
        <begin position="439"/>
        <end position="472"/>
    </location>
</feature>
<dbReference type="InterPro" id="IPR020806">
    <property type="entry name" value="PKS_PP-bd"/>
</dbReference>
<dbReference type="PANTHER" id="PTHR10098">
    <property type="entry name" value="RAPSYN-RELATED"/>
    <property type="match status" value="1"/>
</dbReference>
<accession>A0A7S1QY46</accession>
<keyword evidence="2" id="KW-0597">Phosphoprotein</keyword>
<dbReference type="InterPro" id="IPR011990">
    <property type="entry name" value="TPR-like_helical_dom_sf"/>
</dbReference>
<dbReference type="InterPro" id="IPR009081">
    <property type="entry name" value="PP-bd_ACP"/>
</dbReference>
<dbReference type="EMBL" id="HBGE01052569">
    <property type="protein sequence ID" value="CAD9150879.1"/>
    <property type="molecule type" value="Transcribed_RNA"/>
</dbReference>
<dbReference type="Gene3D" id="1.25.40.10">
    <property type="entry name" value="Tetratricopeptide repeat domain"/>
    <property type="match status" value="3"/>
</dbReference>
<dbReference type="SUPFAM" id="SSF47336">
    <property type="entry name" value="ACP-like"/>
    <property type="match status" value="1"/>
</dbReference>
<dbReference type="Pfam" id="PF00550">
    <property type="entry name" value="PP-binding"/>
    <property type="match status" value="1"/>
</dbReference>
<dbReference type="SMART" id="SM00823">
    <property type="entry name" value="PKS_PP"/>
    <property type="match status" value="1"/>
</dbReference>
<dbReference type="Gene3D" id="1.10.1200.10">
    <property type="entry name" value="ACP-like"/>
    <property type="match status" value="1"/>
</dbReference>
<reference evidence="5" key="1">
    <citation type="submission" date="2021-01" db="EMBL/GenBank/DDBJ databases">
        <authorList>
            <person name="Corre E."/>
            <person name="Pelletier E."/>
            <person name="Niang G."/>
            <person name="Scheremetjew M."/>
            <person name="Finn R."/>
            <person name="Kale V."/>
            <person name="Holt S."/>
            <person name="Cochrane G."/>
            <person name="Meng A."/>
            <person name="Brown T."/>
            <person name="Cohen L."/>
        </authorList>
    </citation>
    <scope>NUCLEOTIDE SEQUENCE</scope>
    <source>
        <strain evidence="5">OF101</strain>
    </source>
</reference>
<dbReference type="SMART" id="SM01294">
    <property type="entry name" value="PKS_PP_betabranch"/>
    <property type="match status" value="1"/>
</dbReference>
<proteinExistence type="predicted"/>
<evidence type="ECO:0000259" key="4">
    <source>
        <dbReference type="PROSITE" id="PS50075"/>
    </source>
</evidence>
<dbReference type="SMART" id="SM00028">
    <property type="entry name" value="TPR"/>
    <property type="match status" value="8"/>
</dbReference>
<keyword evidence="3" id="KW-0802">TPR repeat</keyword>
<protein>
    <recommendedName>
        <fullName evidence="4">Carrier domain-containing protein</fullName>
    </recommendedName>
</protein>
<keyword evidence="1" id="KW-0596">Phosphopantetheine</keyword>
<organism evidence="5">
    <name type="scientific">Alexandrium catenella</name>
    <name type="common">Red tide dinoflagellate</name>
    <name type="synonym">Gonyaulax catenella</name>
    <dbReference type="NCBI Taxonomy" id="2925"/>
    <lineage>
        <taxon>Eukaryota</taxon>
        <taxon>Sar</taxon>
        <taxon>Alveolata</taxon>
        <taxon>Dinophyceae</taxon>
        <taxon>Gonyaulacales</taxon>
        <taxon>Pyrocystaceae</taxon>
        <taxon>Alexandrium</taxon>
    </lineage>
</organism>
<name>A0A7S1QY46_ALECA</name>
<evidence type="ECO:0000256" key="1">
    <source>
        <dbReference type="ARBA" id="ARBA00022450"/>
    </source>
</evidence>
<gene>
    <name evidence="5" type="ORF">ACAT0790_LOCUS31732</name>
</gene>